<dbReference type="InterPro" id="IPR029063">
    <property type="entry name" value="SAM-dependent_MTases_sf"/>
</dbReference>
<evidence type="ECO:0000313" key="2">
    <source>
        <dbReference type="Proteomes" id="UP001058974"/>
    </source>
</evidence>
<dbReference type="PANTHER" id="PTHR23108:SF0">
    <property type="entry name" value="METHYLTRANSFERASE-LIKE PROTEIN 22"/>
    <property type="match status" value="1"/>
</dbReference>
<accession>A0A9D4ZSM4</accession>
<dbReference type="EMBL" id="JAMSHJ010000007">
    <property type="protein sequence ID" value="KAI5383842.1"/>
    <property type="molecule type" value="Genomic_DNA"/>
</dbReference>
<dbReference type="InterPro" id="IPR038899">
    <property type="entry name" value="METTL22"/>
</dbReference>
<dbReference type="Pfam" id="PF10294">
    <property type="entry name" value="Methyltransf_16"/>
    <property type="match status" value="1"/>
</dbReference>
<dbReference type="PANTHER" id="PTHR23108">
    <property type="entry name" value="METHYLTRANSFERASE-RELATED"/>
    <property type="match status" value="1"/>
</dbReference>
<dbReference type="GO" id="GO:0008276">
    <property type="term" value="F:protein methyltransferase activity"/>
    <property type="evidence" value="ECO:0007669"/>
    <property type="project" value="InterPro"/>
</dbReference>
<organism evidence="1 2">
    <name type="scientific">Pisum sativum</name>
    <name type="common">Garden pea</name>
    <name type="synonym">Lathyrus oleraceus</name>
    <dbReference type="NCBI Taxonomy" id="3888"/>
    <lineage>
        <taxon>Eukaryota</taxon>
        <taxon>Viridiplantae</taxon>
        <taxon>Streptophyta</taxon>
        <taxon>Embryophyta</taxon>
        <taxon>Tracheophyta</taxon>
        <taxon>Spermatophyta</taxon>
        <taxon>Magnoliopsida</taxon>
        <taxon>eudicotyledons</taxon>
        <taxon>Gunneridae</taxon>
        <taxon>Pentapetalae</taxon>
        <taxon>rosids</taxon>
        <taxon>fabids</taxon>
        <taxon>Fabales</taxon>
        <taxon>Fabaceae</taxon>
        <taxon>Papilionoideae</taxon>
        <taxon>50 kb inversion clade</taxon>
        <taxon>NPAAA clade</taxon>
        <taxon>Hologalegina</taxon>
        <taxon>IRL clade</taxon>
        <taxon>Fabeae</taxon>
        <taxon>Lathyrus</taxon>
    </lineage>
</organism>
<proteinExistence type="predicted"/>
<dbReference type="Proteomes" id="UP001058974">
    <property type="component" value="Chromosome 7"/>
</dbReference>
<keyword evidence="2" id="KW-1185">Reference proteome</keyword>
<reference evidence="1 2" key="1">
    <citation type="journal article" date="2022" name="Nat. Genet.">
        <title>Improved pea reference genome and pan-genome highlight genomic features and evolutionary characteristics.</title>
        <authorList>
            <person name="Yang T."/>
            <person name="Liu R."/>
            <person name="Luo Y."/>
            <person name="Hu S."/>
            <person name="Wang D."/>
            <person name="Wang C."/>
            <person name="Pandey M.K."/>
            <person name="Ge S."/>
            <person name="Xu Q."/>
            <person name="Li N."/>
            <person name="Li G."/>
            <person name="Huang Y."/>
            <person name="Saxena R.K."/>
            <person name="Ji Y."/>
            <person name="Li M."/>
            <person name="Yan X."/>
            <person name="He Y."/>
            <person name="Liu Y."/>
            <person name="Wang X."/>
            <person name="Xiang C."/>
            <person name="Varshney R.K."/>
            <person name="Ding H."/>
            <person name="Gao S."/>
            <person name="Zong X."/>
        </authorList>
    </citation>
    <scope>NUCLEOTIDE SEQUENCE [LARGE SCALE GENOMIC DNA]</scope>
    <source>
        <strain evidence="1 2">cv. Zhongwan 6</strain>
    </source>
</reference>
<dbReference type="SUPFAM" id="SSF53335">
    <property type="entry name" value="S-adenosyl-L-methionine-dependent methyltransferases"/>
    <property type="match status" value="1"/>
</dbReference>
<dbReference type="Gramene" id="Psat07G0099500-T1">
    <property type="protein sequence ID" value="KAI5383842.1"/>
    <property type="gene ID" value="KIW84_070995"/>
</dbReference>
<comment type="caution">
    <text evidence="1">The sequence shown here is derived from an EMBL/GenBank/DDBJ whole genome shotgun (WGS) entry which is preliminary data.</text>
</comment>
<gene>
    <name evidence="1" type="ORF">KIW84_070995</name>
</gene>
<dbReference type="InterPro" id="IPR019410">
    <property type="entry name" value="Methyltransf_16"/>
</dbReference>
<dbReference type="GO" id="GO:0005634">
    <property type="term" value="C:nucleus"/>
    <property type="evidence" value="ECO:0007669"/>
    <property type="project" value="TreeGrafter"/>
</dbReference>
<dbReference type="AlphaFoldDB" id="A0A9D4ZSM4"/>
<evidence type="ECO:0000313" key="1">
    <source>
        <dbReference type="EMBL" id="KAI5383842.1"/>
    </source>
</evidence>
<name>A0A9D4ZSM4_PEA</name>
<sequence>MEYGPWSLWIASCICTSEFCDVTAIGLGAGTGLAGMFLAHTAKKVFIIDHVNQILDNCVKNVQLNRGLLNNPATVYVRNLDWFDPWPPKARMGEATCTHRYSWTSRDIEDAKSASLLLATDIIYSDDLTDVYLRDEDAKFPEPLSEIPQNYATRMELQQQKSLASMCILDILRTALGMASKFADIHEPKRIVAIAHDVDPIELVIRLN</sequence>
<protein>
    <submittedName>
        <fullName evidence="1">Uncharacterized protein</fullName>
    </submittedName>
</protein>
<dbReference type="Gene3D" id="3.40.50.150">
    <property type="entry name" value="Vaccinia Virus protein VP39"/>
    <property type="match status" value="1"/>
</dbReference>